<dbReference type="Pfam" id="PF07369">
    <property type="entry name" value="DUF1488"/>
    <property type="match status" value="1"/>
</dbReference>
<protein>
    <submittedName>
        <fullName evidence="1">DUF1488 domain-containing protein</fullName>
    </submittedName>
</protein>
<dbReference type="InterPro" id="IPR009962">
    <property type="entry name" value="DUF1488"/>
</dbReference>
<dbReference type="SUPFAM" id="SSF160272">
    <property type="entry name" value="Shew3726-like"/>
    <property type="match status" value="1"/>
</dbReference>
<proteinExistence type="predicted"/>
<dbReference type="Proteomes" id="UP000305681">
    <property type="component" value="Unassembled WGS sequence"/>
</dbReference>
<sequence length="141" mass="15577">MLGCNKGHTRATTGMHLCSVADGSLRTLPLFSAYSQREMAPSLRHCRDNLARSRTAMPYEILRDSIALEQAGDAIRFHLSVFGAEKTCRITVTALHSLDQGQGGDLLAIFDTHRLRIGQRAFSYLSRDLLVSGVVLRALDF</sequence>
<dbReference type="InterPro" id="IPR036692">
    <property type="entry name" value="Shew3726-like_sf"/>
</dbReference>
<dbReference type="AlphaFoldDB" id="A0A5C4NUC7"/>
<evidence type="ECO:0000313" key="2">
    <source>
        <dbReference type="Proteomes" id="UP000305681"/>
    </source>
</evidence>
<reference evidence="1 2" key="1">
    <citation type="submission" date="2019-06" db="EMBL/GenBank/DDBJ databases">
        <title>Genome sequence of Janthinobacterium lividum UCD_MED1.</title>
        <authorList>
            <person name="De Leon M.E."/>
            <person name="Jospin G."/>
        </authorList>
    </citation>
    <scope>NUCLEOTIDE SEQUENCE [LARGE SCALE GENOMIC DNA]</scope>
    <source>
        <strain evidence="1 2">UCD_MED1</strain>
    </source>
</reference>
<organism evidence="1 2">
    <name type="scientific">Janthinobacterium lividum</name>
    <dbReference type="NCBI Taxonomy" id="29581"/>
    <lineage>
        <taxon>Bacteria</taxon>
        <taxon>Pseudomonadati</taxon>
        <taxon>Pseudomonadota</taxon>
        <taxon>Betaproteobacteria</taxon>
        <taxon>Burkholderiales</taxon>
        <taxon>Oxalobacteraceae</taxon>
        <taxon>Janthinobacterium</taxon>
    </lineage>
</organism>
<gene>
    <name evidence="1" type="ORF">FHI69_01560</name>
</gene>
<evidence type="ECO:0000313" key="1">
    <source>
        <dbReference type="EMBL" id="TNC78013.1"/>
    </source>
</evidence>
<name>A0A5C4NUC7_9BURK</name>
<comment type="caution">
    <text evidence="1">The sequence shown here is derived from an EMBL/GenBank/DDBJ whole genome shotgun (WGS) entry which is preliminary data.</text>
</comment>
<accession>A0A5C4NUC7</accession>
<dbReference type="EMBL" id="VDGE01000001">
    <property type="protein sequence ID" value="TNC78013.1"/>
    <property type="molecule type" value="Genomic_DNA"/>
</dbReference>